<evidence type="ECO:0000259" key="15">
    <source>
        <dbReference type="Pfam" id="PF02737"/>
    </source>
</evidence>
<evidence type="ECO:0000256" key="2">
    <source>
        <dbReference type="ARBA" id="ARBA00007005"/>
    </source>
</evidence>
<evidence type="ECO:0000259" key="14">
    <source>
        <dbReference type="Pfam" id="PF00725"/>
    </source>
</evidence>
<dbReference type="SUPFAM" id="SSF52096">
    <property type="entry name" value="ClpP/crotonase"/>
    <property type="match status" value="1"/>
</dbReference>
<dbReference type="InterPro" id="IPR008927">
    <property type="entry name" value="6-PGluconate_DH-like_C_sf"/>
</dbReference>
<dbReference type="InterPro" id="IPR036291">
    <property type="entry name" value="NAD(P)-bd_dom_sf"/>
</dbReference>
<dbReference type="EC" id="4.2.1.17" evidence="4"/>
<dbReference type="InterPro" id="IPR029045">
    <property type="entry name" value="ClpP/crotonase-like_dom_sf"/>
</dbReference>
<evidence type="ECO:0000256" key="10">
    <source>
        <dbReference type="ARBA" id="ARBA00023235"/>
    </source>
</evidence>
<evidence type="ECO:0000256" key="8">
    <source>
        <dbReference type="ARBA" id="ARBA00023027"/>
    </source>
</evidence>
<dbReference type="Gene3D" id="1.10.1040.50">
    <property type="match status" value="1"/>
</dbReference>
<keyword evidence="9" id="KW-0443">Lipid metabolism</keyword>
<evidence type="ECO:0000256" key="13">
    <source>
        <dbReference type="ARBA" id="ARBA00049556"/>
    </source>
</evidence>
<keyword evidence="11" id="KW-0456">Lyase</keyword>
<dbReference type="EMBL" id="JAULRT010000052">
    <property type="protein sequence ID" value="MDO3382312.1"/>
    <property type="molecule type" value="Genomic_DNA"/>
</dbReference>
<dbReference type="InterPro" id="IPR001753">
    <property type="entry name" value="Enoyl-CoA_hydra/iso"/>
</dbReference>
<name>A0ABT8TDW6_9GAMM</name>
<dbReference type="NCBIfam" id="TIGR02437">
    <property type="entry name" value="FadB"/>
    <property type="match status" value="1"/>
</dbReference>
<comment type="similarity">
    <text evidence="2">In the central section; belongs to the 3-hydroxyacyl-CoA dehydrogenase family.</text>
</comment>
<accession>A0ABT8TDW6</accession>
<dbReference type="Pfam" id="PF00378">
    <property type="entry name" value="ECH_1"/>
    <property type="match status" value="1"/>
</dbReference>
<comment type="caution">
    <text evidence="16">The sequence shown here is derived from an EMBL/GenBank/DDBJ whole genome shotgun (WGS) entry which is preliminary data.</text>
</comment>
<dbReference type="NCBIfam" id="NF008727">
    <property type="entry name" value="PRK11730.1"/>
    <property type="match status" value="1"/>
</dbReference>
<dbReference type="SUPFAM" id="SSF51735">
    <property type="entry name" value="NAD(P)-binding Rossmann-fold domains"/>
    <property type="match status" value="1"/>
</dbReference>
<dbReference type="InterPro" id="IPR006180">
    <property type="entry name" value="3-OHacyl-CoA_DH_CS"/>
</dbReference>
<dbReference type="PANTHER" id="PTHR43612:SF3">
    <property type="entry name" value="TRIFUNCTIONAL ENZYME SUBUNIT ALPHA, MITOCHONDRIAL"/>
    <property type="match status" value="1"/>
</dbReference>
<dbReference type="InterPro" id="IPR050136">
    <property type="entry name" value="FA_oxidation_alpha_subunit"/>
</dbReference>
<comment type="catalytic activity">
    <reaction evidence="13">
        <text>a (3S)-3-hydroxyacyl-CoA + NAD(+) = a 3-oxoacyl-CoA + NADH + H(+)</text>
        <dbReference type="Rhea" id="RHEA:22432"/>
        <dbReference type="ChEBI" id="CHEBI:15378"/>
        <dbReference type="ChEBI" id="CHEBI:57318"/>
        <dbReference type="ChEBI" id="CHEBI:57540"/>
        <dbReference type="ChEBI" id="CHEBI:57945"/>
        <dbReference type="ChEBI" id="CHEBI:90726"/>
        <dbReference type="EC" id="1.1.1.35"/>
    </reaction>
</comment>
<dbReference type="PROSITE" id="PS00067">
    <property type="entry name" value="3HCDH"/>
    <property type="match status" value="1"/>
</dbReference>
<evidence type="ECO:0000256" key="6">
    <source>
        <dbReference type="ARBA" id="ARBA00022963"/>
    </source>
</evidence>
<evidence type="ECO:0000256" key="12">
    <source>
        <dbReference type="ARBA" id="ARBA00023268"/>
    </source>
</evidence>
<keyword evidence="6" id="KW-0442">Lipid degradation</keyword>
<organism evidence="16 17">
    <name type="scientific">Gilvimarinus algae</name>
    <dbReference type="NCBI Taxonomy" id="3058037"/>
    <lineage>
        <taxon>Bacteria</taxon>
        <taxon>Pseudomonadati</taxon>
        <taxon>Pseudomonadota</taxon>
        <taxon>Gammaproteobacteria</taxon>
        <taxon>Cellvibrionales</taxon>
        <taxon>Cellvibrionaceae</taxon>
        <taxon>Gilvimarinus</taxon>
    </lineage>
</organism>
<dbReference type="Proteomes" id="UP001168380">
    <property type="component" value="Unassembled WGS sequence"/>
</dbReference>
<keyword evidence="10" id="KW-0413">Isomerase</keyword>
<reference evidence="16" key="1">
    <citation type="submission" date="2023-07" db="EMBL/GenBank/DDBJ databases">
        <title>Gilvimarinus algae sp. nov., isolated from the surface of Kelp.</title>
        <authorList>
            <person name="Sun Y.Y."/>
            <person name="Gong Y."/>
            <person name="Du Z.J."/>
        </authorList>
    </citation>
    <scope>NUCLEOTIDE SEQUENCE</scope>
    <source>
        <strain evidence="16">SDUM040014</strain>
    </source>
</reference>
<keyword evidence="17" id="KW-1185">Reference proteome</keyword>
<dbReference type="PANTHER" id="PTHR43612">
    <property type="entry name" value="TRIFUNCTIONAL ENZYME SUBUNIT ALPHA"/>
    <property type="match status" value="1"/>
</dbReference>
<dbReference type="Gene3D" id="3.40.50.720">
    <property type="entry name" value="NAD(P)-binding Rossmann-like Domain"/>
    <property type="match status" value="1"/>
</dbReference>
<keyword evidence="8" id="KW-0520">NAD</keyword>
<dbReference type="Gene3D" id="3.90.226.10">
    <property type="entry name" value="2-enoyl-CoA Hydratase, Chain A, domain 1"/>
    <property type="match status" value="1"/>
</dbReference>
<dbReference type="CDD" id="cd06558">
    <property type="entry name" value="crotonase-like"/>
    <property type="match status" value="1"/>
</dbReference>
<dbReference type="Pfam" id="PF00725">
    <property type="entry name" value="3HCDH"/>
    <property type="match status" value="1"/>
</dbReference>
<sequence>MYQGNRIKVSVEGELAQLSFCAQASVNTFNTETVAELDAALTKLEHSNVKGLVIVSDLPTFLVGADINEFAPVFAGGESAIRAHLKKNIDNFNRLEALPFPVVIAINGIALGGGLELALACDFRVADTGARIGLPETKLGIIPGWGGTVRLPRIAGADTAIDWICSGAEHTASEALTAGVVDAVVEPEFLRDCAFDLLGQLITGARDYRERRARKLAPLSLNAIEAGLAFASSKGFVAAKAGRHYPAPVTAIDAMQQAASLGRDEALAVELAHFLQVAVGDTARALINVFTADQQLGKKVKSWAAQSPLQVQRAGVLGAGIMGGGIAYQSASRGVAVRLKDIDQRGIDLGLSEAASLLEKRVERGKMSTRDMAAALNRIEPTLSYANFGDVNLVVEAVVENQAVKQTVLAEVESVIDSDAVLASNTSTISISSLASRLKRPEKFCGMHFFNPVHAMPLVEVIRGDKTSDDTLAAVVSFAAALGKKPVVVNDCPGFLVNRVLFPYFAGFSLLVKDGVDYARIDAVMERWGWPMGPAYLLDVVGLDTAIHAEKVMAEGFPDRLQRDYPSALQILYDEKLYGQKTGSGFYRHEKDKKGKPVKADNEAARDLIGPLTNTDISDEDIVLRMMIPMVNELARCLEEAVVSSAGEADMAMIYGTGFPPHRGGVLHWVDHYGAESLVEGMSRFSSLGALYRPAPLLLEKASNHQFFYSR</sequence>
<gene>
    <name evidence="16" type="primary">fadB</name>
    <name evidence="16" type="ORF">QWI16_09000</name>
</gene>
<evidence type="ECO:0000256" key="7">
    <source>
        <dbReference type="ARBA" id="ARBA00023002"/>
    </source>
</evidence>
<dbReference type="InterPro" id="IPR006176">
    <property type="entry name" value="3-OHacyl-CoA_DH_NAD-bd"/>
</dbReference>
<evidence type="ECO:0000256" key="3">
    <source>
        <dbReference type="ARBA" id="ARBA00008750"/>
    </source>
</evidence>
<dbReference type="InterPro" id="IPR006108">
    <property type="entry name" value="3HC_DH_C"/>
</dbReference>
<dbReference type="InterPro" id="IPR012799">
    <property type="entry name" value="FadB"/>
</dbReference>
<evidence type="ECO:0000256" key="5">
    <source>
        <dbReference type="ARBA" id="ARBA00022832"/>
    </source>
</evidence>
<feature type="domain" description="3-hydroxyacyl-CoA dehydrogenase C-terminal" evidence="14">
    <location>
        <begin position="494"/>
        <end position="588"/>
    </location>
</feature>
<evidence type="ECO:0000256" key="1">
    <source>
        <dbReference type="ARBA" id="ARBA00005005"/>
    </source>
</evidence>
<comment type="pathway">
    <text evidence="1">Lipid metabolism; fatty acid beta-oxidation.</text>
</comment>
<proteinExistence type="inferred from homology"/>
<evidence type="ECO:0000256" key="11">
    <source>
        <dbReference type="ARBA" id="ARBA00023239"/>
    </source>
</evidence>
<evidence type="ECO:0000313" key="16">
    <source>
        <dbReference type="EMBL" id="MDO3382312.1"/>
    </source>
</evidence>
<dbReference type="RefSeq" id="WP_302712491.1">
    <property type="nucleotide sequence ID" value="NZ_JAULRT010000052.1"/>
</dbReference>
<feature type="domain" description="3-hydroxyacyl-CoA dehydrogenase NAD binding" evidence="15">
    <location>
        <begin position="314"/>
        <end position="492"/>
    </location>
</feature>
<keyword evidence="5" id="KW-0276">Fatty acid metabolism</keyword>
<dbReference type="SUPFAM" id="SSF48179">
    <property type="entry name" value="6-phosphogluconate dehydrogenase C-terminal domain-like"/>
    <property type="match status" value="2"/>
</dbReference>
<keyword evidence="12" id="KW-0511">Multifunctional enzyme</keyword>
<evidence type="ECO:0000313" key="17">
    <source>
        <dbReference type="Proteomes" id="UP001168380"/>
    </source>
</evidence>
<evidence type="ECO:0000256" key="4">
    <source>
        <dbReference type="ARBA" id="ARBA00012076"/>
    </source>
</evidence>
<keyword evidence="7" id="KW-0560">Oxidoreductase</keyword>
<protein>
    <recommendedName>
        <fullName evidence="4">enoyl-CoA hydratase</fullName>
        <ecNumber evidence="4">4.2.1.17</ecNumber>
    </recommendedName>
</protein>
<evidence type="ECO:0000256" key="9">
    <source>
        <dbReference type="ARBA" id="ARBA00023098"/>
    </source>
</evidence>
<comment type="similarity">
    <text evidence="3">In the N-terminal section; belongs to the enoyl-CoA hydratase/isomerase family.</text>
</comment>
<dbReference type="Pfam" id="PF02737">
    <property type="entry name" value="3HCDH_N"/>
    <property type="match status" value="1"/>
</dbReference>